<dbReference type="InterPro" id="IPR055533">
    <property type="entry name" value="DUF7109"/>
</dbReference>
<dbReference type="AlphaFoldDB" id="A0A7D5TTR2"/>
<sequence length="152" mass="16494">MSLVADELAGVVDLFGGLTREELHRALEELAYKRGEEPDADAVAAAVEAAVESYHLVPVEREETTLLVAGPTAFPTLPDHAEDLPHIMDVETRSVDRETAAAAARDRLDAQAVEIAKAGDADRADELVEVCYDLETWAAVDTAQLRERLDDV</sequence>
<gene>
    <name evidence="1" type="ORF">HZS54_13825</name>
</gene>
<dbReference type="RefSeq" id="WP_179917703.1">
    <property type="nucleotide sequence ID" value="NZ_CP058909.1"/>
</dbReference>
<evidence type="ECO:0000313" key="2">
    <source>
        <dbReference type="Proteomes" id="UP000509346"/>
    </source>
</evidence>
<dbReference type="OrthoDB" id="214610at2157"/>
<dbReference type="GeneID" id="56083688"/>
<dbReference type="KEGG" id="hpel:HZS54_13825"/>
<dbReference type="EMBL" id="CP058909">
    <property type="protein sequence ID" value="QLH82632.1"/>
    <property type="molecule type" value="Genomic_DNA"/>
</dbReference>
<accession>A0A7D5TTR2</accession>
<protein>
    <submittedName>
        <fullName evidence="1">Uncharacterized protein</fullName>
    </submittedName>
</protein>
<proteinExistence type="predicted"/>
<evidence type="ECO:0000313" key="1">
    <source>
        <dbReference type="EMBL" id="QLH82632.1"/>
    </source>
</evidence>
<dbReference type="Pfam" id="PF23421">
    <property type="entry name" value="DUF7109"/>
    <property type="match status" value="1"/>
</dbReference>
<reference evidence="1 2" key="1">
    <citation type="submission" date="2020-07" db="EMBL/GenBank/DDBJ databases">
        <title>Halosimplex litoreum sp. nov. and Halosimplex rubrum sp. nov., isolated from different salt environments.</title>
        <authorList>
            <person name="Cui H."/>
        </authorList>
    </citation>
    <scope>NUCLEOTIDE SEQUENCE [LARGE SCALE GENOMIC DNA]</scope>
    <source>
        <strain evidence="1 2">R2</strain>
    </source>
</reference>
<dbReference type="Proteomes" id="UP000509346">
    <property type="component" value="Chromosome"/>
</dbReference>
<keyword evidence="2" id="KW-1185">Reference proteome</keyword>
<organism evidence="1 2">
    <name type="scientific">Halosimplex pelagicum</name>
    <dbReference type="NCBI Taxonomy" id="869886"/>
    <lineage>
        <taxon>Archaea</taxon>
        <taxon>Methanobacteriati</taxon>
        <taxon>Methanobacteriota</taxon>
        <taxon>Stenosarchaea group</taxon>
        <taxon>Halobacteria</taxon>
        <taxon>Halobacteriales</taxon>
        <taxon>Haloarculaceae</taxon>
        <taxon>Halosimplex</taxon>
    </lineage>
</organism>
<name>A0A7D5TTR2_9EURY</name>